<dbReference type="Proteomes" id="UP000076858">
    <property type="component" value="Unassembled WGS sequence"/>
</dbReference>
<dbReference type="AlphaFoldDB" id="A0A162EDI8"/>
<accession>A0A162EDI8</accession>
<proteinExistence type="predicted"/>
<sequence>MNVFPPLFSAHSSISQVQKLMSFLILDSKREKKRNFSHVLGRRKTQRQST</sequence>
<reference evidence="1 2" key="1">
    <citation type="submission" date="2016-03" db="EMBL/GenBank/DDBJ databases">
        <title>EvidentialGene: Evidence-directed Construction of Genes on Genomes.</title>
        <authorList>
            <person name="Gilbert D.G."/>
            <person name="Choi J.-H."/>
            <person name="Mockaitis K."/>
            <person name="Colbourne J."/>
            <person name="Pfrender M."/>
        </authorList>
    </citation>
    <scope>NUCLEOTIDE SEQUENCE [LARGE SCALE GENOMIC DNA]</scope>
    <source>
        <strain evidence="1 2">Xinb3</strain>
        <tissue evidence="1">Complete organism</tissue>
    </source>
</reference>
<organism evidence="1 2">
    <name type="scientific">Daphnia magna</name>
    <dbReference type="NCBI Taxonomy" id="35525"/>
    <lineage>
        <taxon>Eukaryota</taxon>
        <taxon>Metazoa</taxon>
        <taxon>Ecdysozoa</taxon>
        <taxon>Arthropoda</taxon>
        <taxon>Crustacea</taxon>
        <taxon>Branchiopoda</taxon>
        <taxon>Diplostraca</taxon>
        <taxon>Cladocera</taxon>
        <taxon>Anomopoda</taxon>
        <taxon>Daphniidae</taxon>
        <taxon>Daphnia</taxon>
    </lineage>
</organism>
<gene>
    <name evidence="1" type="ORF">APZ42_026275</name>
</gene>
<dbReference type="EMBL" id="LRGB01002066">
    <property type="protein sequence ID" value="KZS09430.1"/>
    <property type="molecule type" value="Genomic_DNA"/>
</dbReference>
<protein>
    <submittedName>
        <fullName evidence="1">Uncharacterized protein</fullName>
    </submittedName>
</protein>
<evidence type="ECO:0000313" key="1">
    <source>
        <dbReference type="EMBL" id="KZS09430.1"/>
    </source>
</evidence>
<keyword evidence="2" id="KW-1185">Reference proteome</keyword>
<evidence type="ECO:0000313" key="2">
    <source>
        <dbReference type="Proteomes" id="UP000076858"/>
    </source>
</evidence>
<comment type="caution">
    <text evidence="1">The sequence shown here is derived from an EMBL/GenBank/DDBJ whole genome shotgun (WGS) entry which is preliminary data.</text>
</comment>
<name>A0A162EDI8_9CRUS</name>